<protein>
    <recommendedName>
        <fullName evidence="5">Transmembrane protein</fullName>
    </recommendedName>
</protein>
<feature type="transmembrane region" description="Helical" evidence="2">
    <location>
        <begin position="53"/>
        <end position="72"/>
    </location>
</feature>
<evidence type="ECO:0000256" key="1">
    <source>
        <dbReference type="SAM" id="MobiDB-lite"/>
    </source>
</evidence>
<accession>A0AAD8XZC9</accession>
<gene>
    <name evidence="3" type="ORF">QTG54_012848</name>
</gene>
<comment type="caution">
    <text evidence="3">The sequence shown here is derived from an EMBL/GenBank/DDBJ whole genome shotgun (WGS) entry which is preliminary data.</text>
</comment>
<evidence type="ECO:0000256" key="2">
    <source>
        <dbReference type="SAM" id="Phobius"/>
    </source>
</evidence>
<name>A0AAD8XZC9_9STRA</name>
<sequence>MANSSVSLSLLSSIFATVAFFLSWSSVYNCNYVKFTTIQDTSLSLGFGLFSHSWYAVSIPLGGSVVFQACIGYGSTAIDGSMKAARIFSILALVIGGIFFFRNIIGGCVNPNKRAYTRSEGVAYLSACLFQGLSLLLLNSPTVCTNNQLIHQLQSELVSRENIQIEFKDTCTLSTGARCCIAAIVFWFLAALASCQATSVEERKGENNDGGGENLREPLVPDNLL</sequence>
<evidence type="ECO:0008006" key="5">
    <source>
        <dbReference type="Google" id="ProtNLM"/>
    </source>
</evidence>
<evidence type="ECO:0000313" key="3">
    <source>
        <dbReference type="EMBL" id="KAK1736248.1"/>
    </source>
</evidence>
<reference evidence="3" key="1">
    <citation type="submission" date="2023-06" db="EMBL/GenBank/DDBJ databases">
        <title>Survivors Of The Sea: Transcriptome response of Skeletonema marinoi to long-term dormancy.</title>
        <authorList>
            <person name="Pinder M.I.M."/>
            <person name="Kourtchenko O."/>
            <person name="Robertson E.K."/>
            <person name="Larsson T."/>
            <person name="Maumus F."/>
            <person name="Osuna-Cruz C.M."/>
            <person name="Vancaester E."/>
            <person name="Stenow R."/>
            <person name="Vandepoele K."/>
            <person name="Ploug H."/>
            <person name="Bruchert V."/>
            <person name="Godhe A."/>
            <person name="Topel M."/>
        </authorList>
    </citation>
    <scope>NUCLEOTIDE SEQUENCE</scope>
    <source>
        <strain evidence="3">R05AC</strain>
    </source>
</reference>
<dbReference type="Proteomes" id="UP001224775">
    <property type="component" value="Unassembled WGS sequence"/>
</dbReference>
<proteinExistence type="predicted"/>
<keyword evidence="2" id="KW-0472">Membrane</keyword>
<evidence type="ECO:0000313" key="4">
    <source>
        <dbReference type="Proteomes" id="UP001224775"/>
    </source>
</evidence>
<dbReference type="EMBL" id="JATAAI010000029">
    <property type="protein sequence ID" value="KAK1736248.1"/>
    <property type="molecule type" value="Genomic_DNA"/>
</dbReference>
<keyword evidence="4" id="KW-1185">Reference proteome</keyword>
<feature type="region of interest" description="Disordered" evidence="1">
    <location>
        <begin position="203"/>
        <end position="225"/>
    </location>
</feature>
<keyword evidence="2" id="KW-1133">Transmembrane helix</keyword>
<dbReference type="AlphaFoldDB" id="A0AAD8XZC9"/>
<organism evidence="3 4">
    <name type="scientific">Skeletonema marinoi</name>
    <dbReference type="NCBI Taxonomy" id="267567"/>
    <lineage>
        <taxon>Eukaryota</taxon>
        <taxon>Sar</taxon>
        <taxon>Stramenopiles</taxon>
        <taxon>Ochrophyta</taxon>
        <taxon>Bacillariophyta</taxon>
        <taxon>Coscinodiscophyceae</taxon>
        <taxon>Thalassiosirophycidae</taxon>
        <taxon>Thalassiosirales</taxon>
        <taxon>Skeletonemataceae</taxon>
        <taxon>Skeletonema</taxon>
        <taxon>Skeletonema marinoi-dohrnii complex</taxon>
    </lineage>
</organism>
<keyword evidence="2" id="KW-0812">Transmembrane</keyword>
<feature type="transmembrane region" description="Helical" evidence="2">
    <location>
        <begin position="84"/>
        <end position="101"/>
    </location>
</feature>